<evidence type="ECO:0000313" key="2">
    <source>
        <dbReference type="Proteomes" id="UP000029443"/>
    </source>
</evidence>
<dbReference type="RefSeq" id="WP_035246580.1">
    <property type="nucleotide sequence ID" value="NZ_ARXU01000004.1"/>
</dbReference>
<proteinExistence type="predicted"/>
<protein>
    <submittedName>
        <fullName evidence="1">Uncharacterized protein</fullName>
    </submittedName>
</protein>
<dbReference type="Proteomes" id="UP000029443">
    <property type="component" value="Unassembled WGS sequence"/>
</dbReference>
<dbReference type="EMBL" id="ARXU01000004">
    <property type="protein sequence ID" value="KGD61559.1"/>
    <property type="molecule type" value="Genomic_DNA"/>
</dbReference>
<reference evidence="1 2" key="1">
    <citation type="submission" date="2012-09" db="EMBL/GenBank/DDBJ databases">
        <title>Genome Sequence of alkane-degrading Bacterium Alcanivorax jadensis T9.</title>
        <authorList>
            <person name="Lai Q."/>
            <person name="Shao Z."/>
        </authorList>
    </citation>
    <scope>NUCLEOTIDE SEQUENCE [LARGE SCALE GENOMIC DNA]</scope>
    <source>
        <strain evidence="1 2">T9</strain>
    </source>
</reference>
<keyword evidence="2" id="KW-1185">Reference proteome</keyword>
<gene>
    <name evidence="1" type="ORF">T9A_01508</name>
</gene>
<name>A0ABR4WF22_9GAMM</name>
<accession>A0ABR4WF22</accession>
<comment type="caution">
    <text evidence="1">The sequence shown here is derived from an EMBL/GenBank/DDBJ whole genome shotgun (WGS) entry which is preliminary data.</text>
</comment>
<evidence type="ECO:0000313" key="1">
    <source>
        <dbReference type="EMBL" id="KGD61559.1"/>
    </source>
</evidence>
<sequence>MNLHFNPIVYFKGLWQFPVEYLEDISWEITSKELGVITFEEMEIGVDSPLSTEDGSAFIQFSLKKKDIPFIYDDCGCEIRFKGVLEFPHGRTPFEKVFWGVIKAVWSEGLR</sequence>
<organism evidence="1 2">
    <name type="scientific">Alcanivorax jadensis T9</name>
    <dbReference type="NCBI Taxonomy" id="1177181"/>
    <lineage>
        <taxon>Bacteria</taxon>
        <taxon>Pseudomonadati</taxon>
        <taxon>Pseudomonadota</taxon>
        <taxon>Gammaproteobacteria</taxon>
        <taxon>Oceanospirillales</taxon>
        <taxon>Alcanivoracaceae</taxon>
        <taxon>Alcanivorax</taxon>
    </lineage>
</organism>